<dbReference type="InterPro" id="IPR002173">
    <property type="entry name" value="Carboh/pur_kinase_PfkB_CS"/>
</dbReference>
<sequence length="309" mass="32684">MKVASAVTPQTPRMIAVGAVCSATIFQVETIAPPPAKLLAQRRVQLVDGMAISAAYAFARLGGRADIWSRIGDDALGVEVRKVLSDEAFDVSGLQVVPGAATSQVAIIMDRRGDRLVVPFHDPCADTRADWLPLQHLDGADFLHCETRWPEGAEVALRAARARGIPCMVDGDVAPPEVLHRLMPLADYAVFSDAGLAIYAGCEDVETALRCVGREHRGHVGATCGARGYAWLEQDEVRWVAAPAVKVVDTLGAGDVFHGALALALLEGCDVAAAARFACAAASLKCTRFGGRLGCPTRSEVDALVLTMT</sequence>
<dbReference type="Proteomes" id="UP000198607">
    <property type="component" value="Unassembled WGS sequence"/>
</dbReference>
<dbReference type="EMBL" id="FNCY01000016">
    <property type="protein sequence ID" value="SDI28639.1"/>
    <property type="molecule type" value="Genomic_DNA"/>
</dbReference>
<proteinExistence type="predicted"/>
<evidence type="ECO:0000256" key="1">
    <source>
        <dbReference type="ARBA" id="ARBA00022679"/>
    </source>
</evidence>
<keyword evidence="1" id="KW-0808">Transferase</keyword>
<dbReference type="STRING" id="83767.SAMN05660652_03167"/>
<dbReference type="PANTHER" id="PTHR10584">
    <property type="entry name" value="SUGAR KINASE"/>
    <property type="match status" value="1"/>
</dbReference>
<protein>
    <submittedName>
        <fullName evidence="4">Sugar or nucleoside kinase, ribokinase family</fullName>
    </submittedName>
</protein>
<reference evidence="4 5" key="1">
    <citation type="submission" date="2016-10" db="EMBL/GenBank/DDBJ databases">
        <authorList>
            <person name="de Groot N.N."/>
        </authorList>
    </citation>
    <scope>NUCLEOTIDE SEQUENCE [LARGE SCALE GENOMIC DNA]</scope>
    <source>
        <strain evidence="4 5">DSM 5885</strain>
    </source>
</reference>
<dbReference type="RefSeq" id="WP_091938907.1">
    <property type="nucleotide sequence ID" value="NZ_FNCY01000016.1"/>
</dbReference>
<dbReference type="AlphaFoldDB" id="A0A1G8JBK4"/>
<evidence type="ECO:0000259" key="3">
    <source>
        <dbReference type="Pfam" id="PF00294"/>
    </source>
</evidence>
<keyword evidence="2 4" id="KW-0418">Kinase</keyword>
<evidence type="ECO:0000313" key="4">
    <source>
        <dbReference type="EMBL" id="SDI28639.1"/>
    </source>
</evidence>
<dbReference type="OrthoDB" id="9775849at2"/>
<evidence type="ECO:0000256" key="2">
    <source>
        <dbReference type="ARBA" id="ARBA00022777"/>
    </source>
</evidence>
<dbReference type="GO" id="GO:0016301">
    <property type="term" value="F:kinase activity"/>
    <property type="evidence" value="ECO:0007669"/>
    <property type="project" value="UniProtKB-KW"/>
</dbReference>
<feature type="domain" description="Carbohydrate kinase PfkB" evidence="3">
    <location>
        <begin position="16"/>
        <end position="297"/>
    </location>
</feature>
<accession>A0A1G8JBK4</accession>
<dbReference type="PANTHER" id="PTHR10584:SF157">
    <property type="entry name" value="SULFOFRUCTOSE KINASE"/>
    <property type="match status" value="1"/>
</dbReference>
<dbReference type="InterPro" id="IPR029056">
    <property type="entry name" value="Ribokinase-like"/>
</dbReference>
<gene>
    <name evidence="4" type="ORF">SAMN05660652_03167</name>
</gene>
<evidence type="ECO:0000313" key="5">
    <source>
        <dbReference type="Proteomes" id="UP000198607"/>
    </source>
</evidence>
<dbReference type="GO" id="GO:0005829">
    <property type="term" value="C:cytosol"/>
    <property type="evidence" value="ECO:0007669"/>
    <property type="project" value="TreeGrafter"/>
</dbReference>
<keyword evidence="5" id="KW-1185">Reference proteome</keyword>
<dbReference type="Gene3D" id="3.40.1190.20">
    <property type="match status" value="1"/>
</dbReference>
<dbReference type="PROSITE" id="PS00584">
    <property type="entry name" value="PFKB_KINASES_2"/>
    <property type="match status" value="1"/>
</dbReference>
<dbReference type="Pfam" id="PF00294">
    <property type="entry name" value="PfkB"/>
    <property type="match status" value="1"/>
</dbReference>
<dbReference type="InterPro" id="IPR011611">
    <property type="entry name" value="PfkB_dom"/>
</dbReference>
<name>A0A1G8JBK4_9RHOO</name>
<dbReference type="SUPFAM" id="SSF53613">
    <property type="entry name" value="Ribokinase-like"/>
    <property type="match status" value="1"/>
</dbReference>
<organism evidence="4 5">
    <name type="scientific">Propionivibrio dicarboxylicus</name>
    <dbReference type="NCBI Taxonomy" id="83767"/>
    <lineage>
        <taxon>Bacteria</taxon>
        <taxon>Pseudomonadati</taxon>
        <taxon>Pseudomonadota</taxon>
        <taxon>Betaproteobacteria</taxon>
        <taxon>Rhodocyclales</taxon>
        <taxon>Rhodocyclaceae</taxon>
        <taxon>Propionivibrio</taxon>
    </lineage>
</organism>